<reference evidence="1 2" key="1">
    <citation type="submission" date="2019-03" db="EMBL/GenBank/DDBJ databases">
        <title>Draft genome sequence of Xylaria hypoxylon DSM 108379, a ubiquitous saprotrophic-parasitic fungi on hardwood.</title>
        <authorList>
            <person name="Buettner E."/>
            <person name="Leonhardt S."/>
            <person name="Gebauer A.M."/>
            <person name="Liers C."/>
            <person name="Hofrichter M."/>
            <person name="Kellner H."/>
        </authorList>
    </citation>
    <scope>NUCLEOTIDE SEQUENCE [LARGE SCALE GENOMIC DNA]</scope>
    <source>
        <strain evidence="1 2">DSM 108379</strain>
    </source>
</reference>
<dbReference type="Proteomes" id="UP000297716">
    <property type="component" value="Unassembled WGS sequence"/>
</dbReference>
<sequence length="213" mass="22943">MAIIEIALPKLKRDAELIKQAEAKIVPLITAKLSDAGVKAGLRGFFVTENGRDVRDEFREILILEWPSIQHFKDFVVSTSYKEFGAELKNFAYGPPELKLFDADKSLSIFGLDTVVEYLVIKPKDASEASVQNALHKLQSGLSQLGASKVAIGSSSNLDSQEIALVSSYASDAELDTAKASAARQQLLADIAGTADVTSLVAHVKKELPLAGK</sequence>
<dbReference type="InterPro" id="IPR011008">
    <property type="entry name" value="Dimeric_a/b-barrel"/>
</dbReference>
<dbReference type="STRING" id="37992.A0A4Z0YB96"/>
<protein>
    <recommendedName>
        <fullName evidence="3">ABM domain-containing protein</fullName>
    </recommendedName>
</protein>
<evidence type="ECO:0008006" key="3">
    <source>
        <dbReference type="Google" id="ProtNLM"/>
    </source>
</evidence>
<organism evidence="1 2">
    <name type="scientific">Xylaria hypoxylon</name>
    <dbReference type="NCBI Taxonomy" id="37992"/>
    <lineage>
        <taxon>Eukaryota</taxon>
        <taxon>Fungi</taxon>
        <taxon>Dikarya</taxon>
        <taxon>Ascomycota</taxon>
        <taxon>Pezizomycotina</taxon>
        <taxon>Sordariomycetes</taxon>
        <taxon>Xylariomycetidae</taxon>
        <taxon>Xylariales</taxon>
        <taxon>Xylariaceae</taxon>
        <taxon>Xylaria</taxon>
    </lineage>
</organism>
<dbReference type="AlphaFoldDB" id="A0A4Z0YB96"/>
<keyword evidence="2" id="KW-1185">Reference proteome</keyword>
<proteinExistence type="predicted"/>
<dbReference type="OrthoDB" id="4425169at2759"/>
<accession>A0A4Z0YB96</accession>
<evidence type="ECO:0000313" key="2">
    <source>
        <dbReference type="Proteomes" id="UP000297716"/>
    </source>
</evidence>
<name>A0A4Z0YB96_9PEZI</name>
<dbReference type="SUPFAM" id="SSF54909">
    <property type="entry name" value="Dimeric alpha+beta barrel"/>
    <property type="match status" value="1"/>
</dbReference>
<dbReference type="Gene3D" id="3.30.70.100">
    <property type="match status" value="1"/>
</dbReference>
<gene>
    <name evidence="1" type="ORF">E0Z10_g8455</name>
</gene>
<evidence type="ECO:0000313" key="1">
    <source>
        <dbReference type="EMBL" id="TGJ80307.1"/>
    </source>
</evidence>
<dbReference type="EMBL" id="SKBN01000229">
    <property type="protein sequence ID" value="TGJ80307.1"/>
    <property type="molecule type" value="Genomic_DNA"/>
</dbReference>
<comment type="caution">
    <text evidence="1">The sequence shown here is derived from an EMBL/GenBank/DDBJ whole genome shotgun (WGS) entry which is preliminary data.</text>
</comment>